<name>A0A7W9Q782_9ACTN</name>
<accession>A0A7W9Q782</accession>
<feature type="transmembrane region" description="Helical" evidence="1">
    <location>
        <begin position="37"/>
        <end position="55"/>
    </location>
</feature>
<dbReference type="AlphaFoldDB" id="A0A7W9Q782"/>
<dbReference type="EMBL" id="JACHJL010000002">
    <property type="protein sequence ID" value="MBB5933802.1"/>
    <property type="molecule type" value="Genomic_DNA"/>
</dbReference>
<gene>
    <name evidence="2" type="ORF">FHS42_000828</name>
</gene>
<dbReference type="RefSeq" id="WP_184569136.1">
    <property type="nucleotide sequence ID" value="NZ_JACHJL010000002.1"/>
</dbReference>
<sequence length="74" mass="7817">MTTRPQRVIRVIHAPRPDYGASVMQTVRRGSGGADSLVAVVAGVAVVQAVLLAPVPKVRVLQPHGSRSPMGAWH</sequence>
<dbReference type="Proteomes" id="UP000588098">
    <property type="component" value="Unassembled WGS sequence"/>
</dbReference>
<protein>
    <submittedName>
        <fullName evidence="2">Uncharacterized protein</fullName>
    </submittedName>
</protein>
<keyword evidence="3" id="KW-1185">Reference proteome</keyword>
<keyword evidence="1" id="KW-1133">Transmembrane helix</keyword>
<proteinExistence type="predicted"/>
<evidence type="ECO:0000313" key="2">
    <source>
        <dbReference type="EMBL" id="MBB5933802.1"/>
    </source>
</evidence>
<organism evidence="2 3">
    <name type="scientific">Streptomyces zagrosensis</name>
    <dbReference type="NCBI Taxonomy" id="1042984"/>
    <lineage>
        <taxon>Bacteria</taxon>
        <taxon>Bacillati</taxon>
        <taxon>Actinomycetota</taxon>
        <taxon>Actinomycetes</taxon>
        <taxon>Kitasatosporales</taxon>
        <taxon>Streptomycetaceae</taxon>
        <taxon>Streptomyces</taxon>
    </lineage>
</organism>
<keyword evidence="1" id="KW-0812">Transmembrane</keyword>
<keyword evidence="1" id="KW-0472">Membrane</keyword>
<evidence type="ECO:0000313" key="3">
    <source>
        <dbReference type="Proteomes" id="UP000588098"/>
    </source>
</evidence>
<reference evidence="2 3" key="1">
    <citation type="submission" date="2020-08" db="EMBL/GenBank/DDBJ databases">
        <title>Genomic Encyclopedia of Type Strains, Phase III (KMG-III): the genomes of soil and plant-associated and newly described type strains.</title>
        <authorList>
            <person name="Whitman W."/>
        </authorList>
    </citation>
    <scope>NUCLEOTIDE SEQUENCE [LARGE SCALE GENOMIC DNA]</scope>
    <source>
        <strain evidence="2 3">CECT 8305</strain>
    </source>
</reference>
<comment type="caution">
    <text evidence="2">The sequence shown here is derived from an EMBL/GenBank/DDBJ whole genome shotgun (WGS) entry which is preliminary data.</text>
</comment>
<evidence type="ECO:0000256" key="1">
    <source>
        <dbReference type="SAM" id="Phobius"/>
    </source>
</evidence>